<dbReference type="PANTHER" id="PTHR34322:SF2">
    <property type="entry name" value="TRANSPOSASE IS200-LIKE DOMAIN-CONTAINING PROTEIN"/>
    <property type="match status" value="1"/>
</dbReference>
<organism evidence="2 3">
    <name type="scientific">Sporomusa acidovorans (strain ATCC 49682 / DSM 3132 / Mol)</name>
    <dbReference type="NCBI Taxonomy" id="1123286"/>
    <lineage>
        <taxon>Bacteria</taxon>
        <taxon>Bacillati</taxon>
        <taxon>Bacillota</taxon>
        <taxon>Negativicutes</taxon>
        <taxon>Selenomonadales</taxon>
        <taxon>Sporomusaceae</taxon>
        <taxon>Sporomusa</taxon>
    </lineage>
</organism>
<feature type="domain" description="Transposase IS200-like" evidence="1">
    <location>
        <begin position="10"/>
        <end position="123"/>
    </location>
</feature>
<dbReference type="SUPFAM" id="SSF143422">
    <property type="entry name" value="Transposase IS200-like"/>
    <property type="match status" value="1"/>
</dbReference>
<reference evidence="2" key="1">
    <citation type="submission" date="2024-05" db="EMBL/GenBank/DDBJ databases">
        <title>Isolation and characterization of Sporomusa carbonis sp. nov., a carboxydotrophic hydrogenogen in the genus of Sporomusa isolated from a charcoal burning pile.</title>
        <authorList>
            <person name="Boeer T."/>
            <person name="Rosenbaum F."/>
            <person name="Eysell L."/>
            <person name="Mueller V."/>
            <person name="Daniel R."/>
            <person name="Poehlein A."/>
        </authorList>
    </citation>
    <scope>NUCLEOTIDE SEQUENCE [LARGE SCALE GENOMIC DNA]</scope>
    <source>
        <strain evidence="2">DSM 3132</strain>
    </source>
</reference>
<gene>
    <name evidence="2" type="ORF">SPACI_049770</name>
</gene>
<dbReference type="RefSeq" id="WP_093794056.1">
    <property type="nucleotide sequence ID" value="NZ_CP155571.1"/>
</dbReference>
<evidence type="ECO:0000313" key="2">
    <source>
        <dbReference type="EMBL" id="XFO74866.1"/>
    </source>
</evidence>
<dbReference type="PANTHER" id="PTHR34322">
    <property type="entry name" value="TRANSPOSASE, Y1_TNP DOMAIN-CONTAINING"/>
    <property type="match status" value="1"/>
</dbReference>
<evidence type="ECO:0000313" key="3">
    <source>
        <dbReference type="Proteomes" id="UP000216052"/>
    </source>
</evidence>
<protein>
    <recommendedName>
        <fullName evidence="1">Transposase IS200-like domain-containing protein</fullName>
    </recommendedName>
</protein>
<dbReference type="Pfam" id="PF01797">
    <property type="entry name" value="Y1_Tnp"/>
    <property type="match status" value="1"/>
</dbReference>
<dbReference type="SMART" id="SM01321">
    <property type="entry name" value="Y1_Tnp"/>
    <property type="match status" value="1"/>
</dbReference>
<keyword evidence="3" id="KW-1185">Reference proteome</keyword>
<dbReference type="InterPro" id="IPR036515">
    <property type="entry name" value="Transposase_17_sf"/>
</dbReference>
<proteinExistence type="predicted"/>
<dbReference type="InterPro" id="IPR002686">
    <property type="entry name" value="Transposase_17"/>
</dbReference>
<dbReference type="Proteomes" id="UP000216052">
    <property type="component" value="Chromosome"/>
</dbReference>
<accession>A0ABZ3J9U8</accession>
<evidence type="ECO:0000259" key="1">
    <source>
        <dbReference type="SMART" id="SM01321"/>
    </source>
</evidence>
<dbReference type="Gene3D" id="3.30.70.1290">
    <property type="entry name" value="Transposase IS200-like"/>
    <property type="match status" value="1"/>
</dbReference>
<dbReference type="NCBIfam" id="NF047646">
    <property type="entry name" value="REP_Tyr_transpos"/>
    <property type="match status" value="1"/>
</dbReference>
<dbReference type="Gene3D" id="1.10.10.60">
    <property type="entry name" value="Homeodomain-like"/>
    <property type="match status" value="1"/>
</dbReference>
<name>A0ABZ3J9U8_SPOA4</name>
<sequence length="276" mass="32292">MPRQAREKGEFSTYHVIQRGNERKSLFLSDDDRLRFLDTLARVKVKYNFILEAYCLMDNHIHMLINDNGNDISQILKSVNISYAYYFNRTYQRTGHLFQDRFKSELINSDQYLLQVSKYIHNNPVKAGMVKKAEDYQWSSYAVYLEKVKDHNKIIDSSRILGILSKSRNSAIRKYTEYVSEDELDLIIMDVEDDLLTGNRQQHGTNIFNMAQAEEWLNCILINKAISFEELNENIGQRNEIIKEIRKNSSITLKQIGQLFGGISESRVSRILKNSE</sequence>
<dbReference type="EMBL" id="CP155571">
    <property type="protein sequence ID" value="XFO74866.1"/>
    <property type="molecule type" value="Genomic_DNA"/>
</dbReference>